<dbReference type="OrthoDB" id="4664297at2759"/>
<dbReference type="InterPro" id="IPR013785">
    <property type="entry name" value="Aldolase_TIM"/>
</dbReference>
<dbReference type="Pfam" id="PF05691">
    <property type="entry name" value="Raffinose_syn"/>
    <property type="match status" value="2"/>
</dbReference>
<protein>
    <recommendedName>
        <fullName evidence="2">galactinol--sucrose galactosyltransferase</fullName>
        <ecNumber evidence="2">2.4.1.82</ecNumber>
    </recommendedName>
</protein>
<evidence type="ECO:0000256" key="3">
    <source>
        <dbReference type="ARBA" id="ARBA00023277"/>
    </source>
</evidence>
<reference evidence="5 6" key="1">
    <citation type="submission" date="2020-10" db="EMBL/GenBank/DDBJ databases">
        <title>The Coptis chinensis genome and diversification of protoberbering-type alkaloids.</title>
        <authorList>
            <person name="Wang B."/>
            <person name="Shu S."/>
            <person name="Song C."/>
            <person name="Liu Y."/>
        </authorList>
    </citation>
    <scope>NUCLEOTIDE SEQUENCE [LARGE SCALE GENOMIC DNA]</scope>
    <source>
        <strain evidence="5">HL-2020</strain>
        <tissue evidence="5">Leaf</tissue>
    </source>
</reference>
<comment type="caution">
    <text evidence="5">The sequence shown here is derived from an EMBL/GenBank/DDBJ whole genome shotgun (WGS) entry which is preliminary data.</text>
</comment>
<evidence type="ECO:0000313" key="6">
    <source>
        <dbReference type="Proteomes" id="UP000631114"/>
    </source>
</evidence>
<comment type="similarity">
    <text evidence="1">Belongs to the glycosyl hydrolases 36 family.</text>
</comment>
<proteinExistence type="inferred from homology"/>
<accession>A0A835HRQ2</accession>
<dbReference type="SUPFAM" id="SSF51445">
    <property type="entry name" value="(Trans)glycosidases"/>
    <property type="match status" value="1"/>
</dbReference>
<name>A0A835HRQ2_9MAGN</name>
<keyword evidence="3" id="KW-0119">Carbohydrate metabolism</keyword>
<dbReference type="InterPro" id="IPR008811">
    <property type="entry name" value="Glycosyl_hydrolases_36"/>
</dbReference>
<evidence type="ECO:0000256" key="4">
    <source>
        <dbReference type="ARBA" id="ARBA00049426"/>
    </source>
</evidence>
<evidence type="ECO:0000256" key="2">
    <source>
        <dbReference type="ARBA" id="ARBA00012708"/>
    </source>
</evidence>
<dbReference type="Proteomes" id="UP000631114">
    <property type="component" value="Unassembled WGS sequence"/>
</dbReference>
<dbReference type="AlphaFoldDB" id="A0A835HRQ2"/>
<comment type="catalytic activity">
    <reaction evidence="4">
        <text>alpha-D-galactosyl-(1-&gt;3)-1D-myo-inositol + sucrose = raffinose + myo-inositol</text>
        <dbReference type="Rhea" id="RHEA:20161"/>
        <dbReference type="ChEBI" id="CHEBI:16634"/>
        <dbReference type="ChEBI" id="CHEBI:17268"/>
        <dbReference type="ChEBI" id="CHEBI:17505"/>
        <dbReference type="ChEBI" id="CHEBI:17992"/>
        <dbReference type="EC" id="2.4.1.82"/>
    </reaction>
</comment>
<dbReference type="EMBL" id="JADFTS010000006">
    <property type="protein sequence ID" value="KAF9603072.1"/>
    <property type="molecule type" value="Genomic_DNA"/>
</dbReference>
<dbReference type="PANTHER" id="PTHR31268">
    <property type="match status" value="1"/>
</dbReference>
<keyword evidence="6" id="KW-1185">Reference proteome</keyword>
<dbReference type="Gene3D" id="3.20.20.70">
    <property type="entry name" value="Aldolase class I"/>
    <property type="match status" value="1"/>
</dbReference>
<evidence type="ECO:0000313" key="5">
    <source>
        <dbReference type="EMBL" id="KAF9603072.1"/>
    </source>
</evidence>
<dbReference type="EC" id="2.4.1.82" evidence="2"/>
<dbReference type="PANTHER" id="PTHR31268:SF10">
    <property type="entry name" value="GALACTINOL--SUCROSE GALACTOSYLTRANSFERASE"/>
    <property type="match status" value="1"/>
</dbReference>
<dbReference type="InterPro" id="IPR017853">
    <property type="entry name" value="GH"/>
</dbReference>
<gene>
    <name evidence="5" type="ORF">IFM89_033797</name>
</gene>
<sequence length="734" mass="81658">MTVSATPIIQDARLMVRGKPVLNGVPPNVVTSPATGASAFVGATSSTPSARHVFNLGVLEEYRFLCLFRFKIWWMIPRFGKSASDVPMETQLLLLEAKECSAVHDETLDTTTAENPFYILILPVLDGEFRTSLQGSSTNELHFCVESGDPNVQSSQALEAVFINSGDNPFELMKDSIKILEKYKGTFNHIEHKKTPANLDWFGWCTWDAFYTKVDPKGIKEGLESLSAGGCPARFLLIDDGWQETINEFQKDNEPIPEGTQFAVRLVDVKENKKFRDIEVDCTSNDLGDFIKAIKEKFGVKYVYVWHALVGYWGGLLTTSEALKKYNPKIAYPVQSPGNLGNIRDFAMDCINKYGIGIIDPAKIYDFYNDLHGYLATKGVDGVKVDVQNVIETLGSGYGGRVSLMRQYQWALEESVAKNFRANNLICCMSHNSDYIFREETFQTLHIASVAFNSLLLGEIVIPDWDMFHSNHVTAEFHGAARAVGGCGVYVSDKPGTYNFDILKKLVLPDGSTLRAKCPGRPTRDSLFEDPVMDGKSLLKIWNLNKLTGVIGVFNCQGAGCWPCRERTDTGSRPSPILSGHVSPIDVEYLEQVAGDNWSGDSAVYTFNTKSLSKLPKRGSIEVTLGVLQCEIYTISPIREYCQGIYFAPIGLIDMYNSGGAIEALHCTSDSLSCTIKIKVRGCGRFGAYSSTKPKYCILQKEEEFDYNRDDGFLIINLPPYSEAENSREIEIVY</sequence>
<dbReference type="GO" id="GO:0047274">
    <property type="term" value="F:galactinol-sucrose galactosyltransferase activity"/>
    <property type="evidence" value="ECO:0007669"/>
    <property type="project" value="UniProtKB-EC"/>
</dbReference>
<organism evidence="5 6">
    <name type="scientific">Coptis chinensis</name>
    <dbReference type="NCBI Taxonomy" id="261450"/>
    <lineage>
        <taxon>Eukaryota</taxon>
        <taxon>Viridiplantae</taxon>
        <taxon>Streptophyta</taxon>
        <taxon>Embryophyta</taxon>
        <taxon>Tracheophyta</taxon>
        <taxon>Spermatophyta</taxon>
        <taxon>Magnoliopsida</taxon>
        <taxon>Ranunculales</taxon>
        <taxon>Ranunculaceae</taxon>
        <taxon>Coptidoideae</taxon>
        <taxon>Coptis</taxon>
    </lineage>
</organism>
<evidence type="ECO:0000256" key="1">
    <source>
        <dbReference type="ARBA" id="ARBA00007240"/>
    </source>
</evidence>